<proteinExistence type="predicted"/>
<dbReference type="Proteomes" id="UP000051063">
    <property type="component" value="Unassembled WGS sequence"/>
</dbReference>
<evidence type="ECO:0000313" key="2">
    <source>
        <dbReference type="Proteomes" id="UP000051063"/>
    </source>
</evidence>
<evidence type="ECO:0000313" key="1">
    <source>
        <dbReference type="EMBL" id="KQL48727.1"/>
    </source>
</evidence>
<dbReference type="EMBL" id="LJJB01000007">
    <property type="protein sequence ID" value="KQL48727.1"/>
    <property type="molecule type" value="Genomic_DNA"/>
</dbReference>
<keyword evidence="2" id="KW-1185">Reference proteome</keyword>
<reference evidence="1 2" key="1">
    <citation type="submission" date="2015-09" db="EMBL/GenBank/DDBJ databases">
        <title>Genome sequencing project for genomic taxonomy and phylogenomics of Bacillus-like bacteria.</title>
        <authorList>
            <person name="Liu B."/>
            <person name="Wang J."/>
            <person name="Zhu Y."/>
            <person name="Liu G."/>
            <person name="Chen Q."/>
            <person name="Chen Z."/>
            <person name="Lan J."/>
            <person name="Che J."/>
            <person name="Ge C."/>
            <person name="Shi H."/>
            <person name="Pan Z."/>
            <person name="Liu X."/>
        </authorList>
    </citation>
    <scope>NUCLEOTIDE SEQUENCE [LARGE SCALE GENOMIC DNA]</scope>
    <source>
        <strain evidence="1 2">DSM 8552</strain>
    </source>
</reference>
<comment type="caution">
    <text evidence="1">The sequence shown here is derived from an EMBL/GenBank/DDBJ whole genome shotgun (WGS) entry which is preliminary data.</text>
</comment>
<sequence length="70" mass="8556">MNEYLLNYYSLTLNFIEEFNTIQYKGIPLAIFLSLFNFCNHEHPMLMEKTFLKDVKHIHFIPFRDLTHLF</sequence>
<organism evidence="1 2">
    <name type="scientific">Brevibacillus choshinensis</name>
    <dbReference type="NCBI Taxonomy" id="54911"/>
    <lineage>
        <taxon>Bacteria</taxon>
        <taxon>Bacillati</taxon>
        <taxon>Bacillota</taxon>
        <taxon>Bacilli</taxon>
        <taxon>Bacillales</taxon>
        <taxon>Paenibacillaceae</taxon>
        <taxon>Brevibacillus</taxon>
    </lineage>
</organism>
<accession>A0ABR5NAZ8</accession>
<protein>
    <submittedName>
        <fullName evidence="1">Uncharacterized protein</fullName>
    </submittedName>
</protein>
<gene>
    <name evidence="1" type="ORF">AN963_02705</name>
</gene>
<name>A0ABR5NAZ8_BRECH</name>